<organism evidence="2 3">
    <name type="scientific">Marchantia polymorpha subsp. ruderalis</name>
    <dbReference type="NCBI Taxonomy" id="1480154"/>
    <lineage>
        <taxon>Eukaryota</taxon>
        <taxon>Viridiplantae</taxon>
        <taxon>Streptophyta</taxon>
        <taxon>Embryophyta</taxon>
        <taxon>Marchantiophyta</taxon>
        <taxon>Marchantiopsida</taxon>
        <taxon>Marchantiidae</taxon>
        <taxon>Marchantiales</taxon>
        <taxon>Marchantiaceae</taxon>
        <taxon>Marchantia</taxon>
    </lineage>
</organism>
<dbReference type="EMBL" id="LVLJ01003789">
    <property type="protein sequence ID" value="OAE19698.1"/>
    <property type="molecule type" value="Genomic_DNA"/>
</dbReference>
<evidence type="ECO:0000256" key="1">
    <source>
        <dbReference type="SAM" id="MobiDB-lite"/>
    </source>
</evidence>
<keyword evidence="3" id="KW-1185">Reference proteome</keyword>
<dbReference type="AlphaFoldDB" id="A0A176VFH1"/>
<reference evidence="2" key="1">
    <citation type="submission" date="2016-03" db="EMBL/GenBank/DDBJ databases">
        <title>Mechanisms controlling the formation of the plant cell surface in tip-growing cells are functionally conserved among land plants.</title>
        <authorList>
            <person name="Honkanen S."/>
            <person name="Jones V.A."/>
            <person name="Morieri G."/>
            <person name="Champion C."/>
            <person name="Hetherington A.J."/>
            <person name="Kelly S."/>
            <person name="Saint-Marcoux D."/>
            <person name="Proust H."/>
            <person name="Prescott H."/>
            <person name="Dolan L."/>
        </authorList>
    </citation>
    <scope>NUCLEOTIDE SEQUENCE [LARGE SCALE GENOMIC DNA]</scope>
    <source>
        <tissue evidence="2">Whole gametophyte</tissue>
    </source>
</reference>
<feature type="region of interest" description="Disordered" evidence="1">
    <location>
        <begin position="1"/>
        <end position="22"/>
    </location>
</feature>
<evidence type="ECO:0000313" key="3">
    <source>
        <dbReference type="Proteomes" id="UP000077202"/>
    </source>
</evidence>
<proteinExistence type="predicted"/>
<gene>
    <name evidence="2" type="ORF">AXG93_411s1040</name>
</gene>
<feature type="compositionally biased region" description="Polar residues" evidence="1">
    <location>
        <begin position="92"/>
        <end position="103"/>
    </location>
</feature>
<evidence type="ECO:0000313" key="2">
    <source>
        <dbReference type="EMBL" id="OAE19698.1"/>
    </source>
</evidence>
<protein>
    <submittedName>
        <fullName evidence="2">Uncharacterized protein</fullName>
    </submittedName>
</protein>
<sequence>MGSRVAGSSTSRSRREEKTRSTRPLTWRATVVKTKTHWIYRQNHWVLEFGHQRRRVRSKVARCDRRPPKKWTETAKRRDEESGPTKEGAKSYRSSSDGRTSWSARRDGPSGYLHVAALRQLRAQAGMEEGHGPGPAGACPKRFHMGAGTAFERIGDTLAVYGAGWTEGRTDDGPEPLPSDWPPQCRIPVVGAHAASDVRVAPRFEPGSLRWRKNPPPTERGHFRVPREDGWMDGWSMTEARDRGFSYRPDKACPLSFQ</sequence>
<feature type="compositionally biased region" description="Basic and acidic residues" evidence="1">
    <location>
        <begin position="61"/>
        <end position="90"/>
    </location>
</feature>
<comment type="caution">
    <text evidence="2">The sequence shown here is derived from an EMBL/GenBank/DDBJ whole genome shotgun (WGS) entry which is preliminary data.</text>
</comment>
<name>A0A176VFH1_MARPO</name>
<accession>A0A176VFH1</accession>
<feature type="region of interest" description="Disordered" evidence="1">
    <location>
        <begin position="56"/>
        <end position="109"/>
    </location>
</feature>
<dbReference type="Proteomes" id="UP000077202">
    <property type="component" value="Unassembled WGS sequence"/>
</dbReference>